<evidence type="ECO:0000256" key="1">
    <source>
        <dbReference type="ARBA" id="ARBA00006190"/>
    </source>
</evidence>
<dbReference type="EMBL" id="CP092621">
    <property type="protein sequence ID" value="UMM18629.1"/>
    <property type="molecule type" value="Genomic_DNA"/>
</dbReference>
<keyword evidence="2" id="KW-0732">Signal</keyword>
<evidence type="ECO:0008006" key="5">
    <source>
        <dbReference type="Google" id="ProtNLM"/>
    </source>
</evidence>
<feature type="signal peptide" evidence="2">
    <location>
        <begin position="1"/>
        <end position="17"/>
    </location>
</feature>
<organism evidence="3 4">
    <name type="scientific">Caenorhabditis briggsae</name>
    <dbReference type="NCBI Taxonomy" id="6238"/>
    <lineage>
        <taxon>Eukaryota</taxon>
        <taxon>Metazoa</taxon>
        <taxon>Ecdysozoa</taxon>
        <taxon>Nematoda</taxon>
        <taxon>Chromadorea</taxon>
        <taxon>Rhabditida</taxon>
        <taxon>Rhabditina</taxon>
        <taxon>Rhabditomorpha</taxon>
        <taxon>Rhabditoidea</taxon>
        <taxon>Rhabditidae</taxon>
        <taxon>Peloderinae</taxon>
        <taxon>Caenorhabditis</taxon>
    </lineage>
</organism>
<proteinExistence type="inferred from homology"/>
<dbReference type="Gene3D" id="6.10.250.1710">
    <property type="match status" value="1"/>
</dbReference>
<reference evidence="3 4" key="1">
    <citation type="submission" date="2022-04" db="EMBL/GenBank/DDBJ databases">
        <title>Chromosome-level reference genomes for two strains of Caenorhabditis briggsae: an improved platform for comparative genomics.</title>
        <authorList>
            <person name="Stevens L."/>
            <person name="Andersen E."/>
        </authorList>
    </citation>
    <scope>NUCLEOTIDE SEQUENCE [LARGE SCALE GENOMIC DNA]</scope>
    <source>
        <strain evidence="3">VX34</strain>
        <tissue evidence="3">Whole-organism</tissue>
    </source>
</reference>
<dbReference type="PANTHER" id="PTHR22761:SF78">
    <property type="entry name" value="CHARGED MULTIVESICULAR BODY PROTEIN 4B"/>
    <property type="match status" value="1"/>
</dbReference>
<dbReference type="Pfam" id="PF03357">
    <property type="entry name" value="Snf7"/>
    <property type="match status" value="1"/>
</dbReference>
<protein>
    <recommendedName>
        <fullName evidence="5">Protein CBR-VPS-32.1</fullName>
    </recommendedName>
</protein>
<dbReference type="GO" id="GO:0007034">
    <property type="term" value="P:vacuolar transport"/>
    <property type="evidence" value="ECO:0007669"/>
    <property type="project" value="InterPro"/>
</dbReference>
<evidence type="ECO:0000256" key="2">
    <source>
        <dbReference type="SAM" id="SignalP"/>
    </source>
</evidence>
<dbReference type="AlphaFoldDB" id="A0AAE9J755"/>
<sequence>MCSCCFPSTCMFTTLSADILVQLIMNQCPPRAAHFGKPSINPPILFILSVNRIQPLFSFPFVSFKILIKMPFKKMSWFFDRMHEEAHKIKEKIKEKSRKRKAPTAEEAIGNLKDAEELLIKKQEYFELRIEQEIEAAKKHMKTNKKLALAALRRKKNHEQELSRIDGVLTKLEAQRSALENVGMHNEVIDVLGKTNETLKKEHAKMDIDKVHDLMDEIADGLAISGEFNDAISAPIGDVADEDELLQELQELQDNVADLTPSKLPDVPTVLPEVPAAAPAGRRGKFRKMSTMEELEQWAASN</sequence>
<comment type="similarity">
    <text evidence="1">Belongs to the SNF7 family.</text>
</comment>
<keyword evidence="4" id="KW-1185">Reference proteome</keyword>
<evidence type="ECO:0000313" key="4">
    <source>
        <dbReference type="Proteomes" id="UP000829354"/>
    </source>
</evidence>
<gene>
    <name evidence="3" type="ORF">L5515_014600</name>
</gene>
<evidence type="ECO:0000313" key="3">
    <source>
        <dbReference type="EMBL" id="UMM18629.1"/>
    </source>
</evidence>
<dbReference type="Proteomes" id="UP000829354">
    <property type="component" value="Chromosome II"/>
</dbReference>
<accession>A0AAE9J755</accession>
<feature type="chain" id="PRO_5042040317" description="Protein CBR-VPS-32.1" evidence="2">
    <location>
        <begin position="18"/>
        <end position="302"/>
    </location>
</feature>
<dbReference type="InterPro" id="IPR005024">
    <property type="entry name" value="Snf7_fam"/>
</dbReference>
<name>A0AAE9J755_CAEBR</name>
<dbReference type="Gene3D" id="1.10.287.1060">
    <property type="entry name" value="ESAT-6-like"/>
    <property type="match status" value="1"/>
</dbReference>
<dbReference type="PANTHER" id="PTHR22761">
    <property type="entry name" value="CHARGED MULTIVESICULAR BODY PROTEIN"/>
    <property type="match status" value="1"/>
</dbReference>